<feature type="transmembrane region" description="Helical" evidence="2">
    <location>
        <begin position="32"/>
        <end position="59"/>
    </location>
</feature>
<name>A0ABT6DLX5_9BACT</name>
<dbReference type="RefSeq" id="WP_277578975.1">
    <property type="nucleotide sequence ID" value="NZ_JANRMI010000004.1"/>
</dbReference>
<proteinExistence type="predicted"/>
<comment type="caution">
    <text evidence="3">The sequence shown here is derived from an EMBL/GenBank/DDBJ whole genome shotgun (WGS) entry which is preliminary data.</text>
</comment>
<evidence type="ECO:0008006" key="5">
    <source>
        <dbReference type="Google" id="ProtNLM"/>
    </source>
</evidence>
<sequence>MVQLWIVIGLALSATAVSFLGATFSIVGIGKLFSGAIVAVWLMAGSLELAKFVVAAYLHQTWRNIGFMFRAYLVSCVIVLSLITSMGIFGFLSDAYSTSSAILESENIKLQKLQSEQTMANSEVVRITRSVDEIPDQRISKKLKARAEVEPMIRELKVKISTIESQIAEARLKIIEVKQKVGPLIYISKAFNMDIDTVVKYLILVFVSVFDPLAICLVIAFSDALLKRSQALNNPEAVSTETSPNVEPVNPNEVIASLKMAFADDTNSTDPSKKEGAG</sequence>
<keyword evidence="2" id="KW-1133">Transmembrane helix</keyword>
<keyword evidence="2" id="KW-0472">Membrane</keyword>
<reference evidence="3" key="1">
    <citation type="submission" date="2022-08" db="EMBL/GenBank/DDBJ databases">
        <title>Novel Bdellovibrio Species Isolated from Svalbard: Designation Bdellovibrio svalbardensis.</title>
        <authorList>
            <person name="Mitchell R.J."/>
            <person name="Choi S.Y."/>
        </authorList>
    </citation>
    <scope>NUCLEOTIDE SEQUENCE</scope>
    <source>
        <strain evidence="3">PAP01</strain>
    </source>
</reference>
<protein>
    <recommendedName>
        <fullName evidence="5">DUF4407 domain-containing protein</fullName>
    </recommendedName>
</protein>
<keyword evidence="1" id="KW-0175">Coiled coil</keyword>
<evidence type="ECO:0000313" key="4">
    <source>
        <dbReference type="Proteomes" id="UP001152321"/>
    </source>
</evidence>
<keyword evidence="2" id="KW-0812">Transmembrane</keyword>
<dbReference type="EMBL" id="JANRMI010000004">
    <property type="protein sequence ID" value="MDG0817502.1"/>
    <property type="molecule type" value="Genomic_DNA"/>
</dbReference>
<accession>A0ABT6DLX5</accession>
<dbReference type="Proteomes" id="UP001152321">
    <property type="component" value="Unassembled WGS sequence"/>
</dbReference>
<feature type="transmembrane region" description="Helical" evidence="2">
    <location>
        <begin position="201"/>
        <end position="221"/>
    </location>
</feature>
<keyword evidence="4" id="KW-1185">Reference proteome</keyword>
<evidence type="ECO:0000256" key="2">
    <source>
        <dbReference type="SAM" id="Phobius"/>
    </source>
</evidence>
<gene>
    <name evidence="3" type="ORF">NWE73_14065</name>
</gene>
<feature type="coiled-coil region" evidence="1">
    <location>
        <begin position="153"/>
        <end position="180"/>
    </location>
</feature>
<organism evidence="3 4">
    <name type="scientific">Bdellovibrio svalbardensis</name>
    <dbReference type="NCBI Taxonomy" id="2972972"/>
    <lineage>
        <taxon>Bacteria</taxon>
        <taxon>Pseudomonadati</taxon>
        <taxon>Bdellovibrionota</taxon>
        <taxon>Bdellovibrionia</taxon>
        <taxon>Bdellovibrionales</taxon>
        <taxon>Pseudobdellovibrionaceae</taxon>
        <taxon>Bdellovibrio</taxon>
    </lineage>
</organism>
<evidence type="ECO:0000256" key="1">
    <source>
        <dbReference type="SAM" id="Coils"/>
    </source>
</evidence>
<evidence type="ECO:0000313" key="3">
    <source>
        <dbReference type="EMBL" id="MDG0817502.1"/>
    </source>
</evidence>
<feature type="transmembrane region" description="Helical" evidence="2">
    <location>
        <begin position="71"/>
        <end position="92"/>
    </location>
</feature>